<evidence type="ECO:0000259" key="2">
    <source>
        <dbReference type="Pfam" id="PF14347"/>
    </source>
</evidence>
<comment type="caution">
    <text evidence="3">The sequence shown here is derived from an EMBL/GenBank/DDBJ whole genome shotgun (WGS) entry which is preliminary data.</text>
</comment>
<feature type="domain" description="DUF4399" evidence="2">
    <location>
        <begin position="109"/>
        <end position="193"/>
    </location>
</feature>
<organism evidence="3 4">
    <name type="scientific">Halomarina ordinaria</name>
    <dbReference type="NCBI Taxonomy" id="3033939"/>
    <lineage>
        <taxon>Archaea</taxon>
        <taxon>Methanobacteriati</taxon>
        <taxon>Methanobacteriota</taxon>
        <taxon>Stenosarchaea group</taxon>
        <taxon>Halobacteria</taxon>
        <taxon>Halobacteriales</taxon>
        <taxon>Natronomonadaceae</taxon>
        <taxon>Halomarina</taxon>
    </lineage>
</organism>
<feature type="region of interest" description="Disordered" evidence="1">
    <location>
        <begin position="18"/>
        <end position="80"/>
    </location>
</feature>
<dbReference type="Proteomes" id="UP001596406">
    <property type="component" value="Unassembled WGS sequence"/>
</dbReference>
<evidence type="ECO:0000256" key="1">
    <source>
        <dbReference type="SAM" id="MobiDB-lite"/>
    </source>
</evidence>
<proteinExistence type="predicted"/>
<reference evidence="3 4" key="1">
    <citation type="journal article" date="2019" name="Int. J. Syst. Evol. Microbiol.">
        <title>The Global Catalogue of Microorganisms (GCM) 10K type strain sequencing project: providing services to taxonomists for standard genome sequencing and annotation.</title>
        <authorList>
            <consortium name="The Broad Institute Genomics Platform"/>
            <consortium name="The Broad Institute Genome Sequencing Center for Infectious Disease"/>
            <person name="Wu L."/>
            <person name="Ma J."/>
        </authorList>
    </citation>
    <scope>NUCLEOTIDE SEQUENCE [LARGE SCALE GENOMIC DNA]</scope>
    <source>
        <strain evidence="3 4">PSRA2</strain>
    </source>
</reference>
<accession>A0ABD5UJ91</accession>
<name>A0ABD5UJ91_9EURY</name>
<dbReference type="InterPro" id="IPR025512">
    <property type="entry name" value="DUF4399"/>
</dbReference>
<evidence type="ECO:0000313" key="3">
    <source>
        <dbReference type="EMBL" id="MFC6838186.1"/>
    </source>
</evidence>
<feature type="domain" description="DUF4399" evidence="2">
    <location>
        <begin position="222"/>
        <end position="303"/>
    </location>
</feature>
<dbReference type="PROSITE" id="PS51257">
    <property type="entry name" value="PROKAR_LIPOPROTEIN"/>
    <property type="match status" value="1"/>
</dbReference>
<dbReference type="AlphaFoldDB" id="A0ABD5UJ91"/>
<protein>
    <submittedName>
        <fullName evidence="3">DUF4399 domain-containing protein</fullName>
    </submittedName>
</protein>
<dbReference type="RefSeq" id="WP_304449903.1">
    <property type="nucleotide sequence ID" value="NZ_JARRAH010000003.1"/>
</dbReference>
<keyword evidence="4" id="KW-1185">Reference proteome</keyword>
<dbReference type="EMBL" id="JBHSXM010000003">
    <property type="protein sequence ID" value="MFC6838186.1"/>
    <property type="molecule type" value="Genomic_DNA"/>
</dbReference>
<evidence type="ECO:0000313" key="4">
    <source>
        <dbReference type="Proteomes" id="UP001596406"/>
    </source>
</evidence>
<gene>
    <name evidence="3" type="ORF">ACFQHK_17025</name>
</gene>
<dbReference type="Pfam" id="PF14347">
    <property type="entry name" value="DUF4399"/>
    <property type="match status" value="2"/>
</dbReference>
<feature type="compositionally biased region" description="Low complexity" evidence="1">
    <location>
        <begin position="47"/>
        <end position="57"/>
    </location>
</feature>
<sequence length="304" mass="30624">MGQSRRRYLTLLGTVGLGTLAGCSGVDDGTSGGNGSADDGETPAENASSGSGSAGASDAPGENGSDANETGNETTPEEPPVARYDEAASVSFVLPNDGGTAHTSPTVLVDASGFAVEAAGERVDGEGHLHLLVDADPVPAGEPMPEDDAHVHLDDGSVETVLDLDEGDHELVAQVADGTERATDITDRVSLVVANDATVTVETPPDGAYLGRRVGVEWAVSEGVSLAPAGGLAPNTGYAHLLVDADAVPVGDPMPDGEDVYPADDGGTRRTVDLSPGEHELRVQVSNGHGLATALTDSVTVSVD</sequence>